<accession>A0A3S1BIS2</accession>
<dbReference type="EMBL" id="RQTK01000194">
    <property type="protein sequence ID" value="RUS84751.1"/>
    <property type="molecule type" value="Genomic_DNA"/>
</dbReference>
<keyword evidence="2 6" id="KW-0812">Transmembrane</keyword>
<reference evidence="8 9" key="1">
    <citation type="submission" date="2019-01" db="EMBL/GenBank/DDBJ databases">
        <title>A draft genome assembly of the solar-powered sea slug Elysia chlorotica.</title>
        <authorList>
            <person name="Cai H."/>
            <person name="Li Q."/>
            <person name="Fang X."/>
            <person name="Li J."/>
            <person name="Curtis N.E."/>
            <person name="Altenburger A."/>
            <person name="Shibata T."/>
            <person name="Feng M."/>
            <person name="Maeda T."/>
            <person name="Schwartz J.A."/>
            <person name="Shigenobu S."/>
            <person name="Lundholm N."/>
            <person name="Nishiyama T."/>
            <person name="Yang H."/>
            <person name="Hasebe M."/>
            <person name="Li S."/>
            <person name="Pierce S.K."/>
            <person name="Wang J."/>
        </authorList>
    </citation>
    <scope>NUCLEOTIDE SEQUENCE [LARGE SCALE GENOMIC DNA]</scope>
    <source>
        <strain evidence="8">EC2010</strain>
        <tissue evidence="8">Whole organism of an adult</tissue>
    </source>
</reference>
<keyword evidence="9" id="KW-1185">Reference proteome</keyword>
<dbReference type="Proteomes" id="UP000271974">
    <property type="component" value="Unassembled WGS sequence"/>
</dbReference>
<dbReference type="GO" id="GO:0016020">
    <property type="term" value="C:membrane"/>
    <property type="evidence" value="ECO:0007669"/>
    <property type="project" value="UniProtKB-SubCell"/>
</dbReference>
<feature type="compositionally biased region" description="Basic and acidic residues" evidence="5">
    <location>
        <begin position="251"/>
        <end position="263"/>
    </location>
</feature>
<evidence type="ECO:0000256" key="2">
    <source>
        <dbReference type="ARBA" id="ARBA00022692"/>
    </source>
</evidence>
<dbReference type="OrthoDB" id="6061912at2759"/>
<comment type="subcellular location">
    <subcellularLocation>
        <location evidence="1">Membrane</location>
    </subcellularLocation>
</comment>
<gene>
    <name evidence="8" type="ORF">EGW08_007493</name>
</gene>
<feature type="transmembrane region" description="Helical" evidence="6">
    <location>
        <begin position="215"/>
        <end position="234"/>
    </location>
</feature>
<evidence type="ECO:0000313" key="9">
    <source>
        <dbReference type="Proteomes" id="UP000271974"/>
    </source>
</evidence>
<feature type="transmembrane region" description="Helical" evidence="6">
    <location>
        <begin position="39"/>
        <end position="59"/>
    </location>
</feature>
<dbReference type="InterPro" id="IPR019430">
    <property type="entry name" value="7TM_GPCR_serpentine_rcpt_Srx"/>
</dbReference>
<name>A0A3S1BIS2_ELYCH</name>
<evidence type="ECO:0000256" key="3">
    <source>
        <dbReference type="ARBA" id="ARBA00022989"/>
    </source>
</evidence>
<dbReference type="PANTHER" id="PTHR46641">
    <property type="entry name" value="FMRFAMIDE RECEPTOR-RELATED"/>
    <property type="match status" value="1"/>
</dbReference>
<feature type="transmembrane region" description="Helical" evidence="6">
    <location>
        <begin position="154"/>
        <end position="174"/>
    </location>
</feature>
<dbReference type="PANTHER" id="PTHR46641:SF2">
    <property type="entry name" value="FMRFAMIDE RECEPTOR"/>
    <property type="match status" value="1"/>
</dbReference>
<dbReference type="Pfam" id="PF10328">
    <property type="entry name" value="7TM_GPCR_Srx"/>
    <property type="match status" value="1"/>
</dbReference>
<dbReference type="AlphaFoldDB" id="A0A3S1BIS2"/>
<organism evidence="8 9">
    <name type="scientific">Elysia chlorotica</name>
    <name type="common">Eastern emerald elysia</name>
    <name type="synonym">Sea slug</name>
    <dbReference type="NCBI Taxonomy" id="188477"/>
    <lineage>
        <taxon>Eukaryota</taxon>
        <taxon>Metazoa</taxon>
        <taxon>Spiralia</taxon>
        <taxon>Lophotrochozoa</taxon>
        <taxon>Mollusca</taxon>
        <taxon>Gastropoda</taxon>
        <taxon>Heterobranchia</taxon>
        <taxon>Euthyneura</taxon>
        <taxon>Panpulmonata</taxon>
        <taxon>Sacoglossa</taxon>
        <taxon>Placobranchoidea</taxon>
        <taxon>Plakobranchidae</taxon>
        <taxon>Elysia</taxon>
    </lineage>
</organism>
<evidence type="ECO:0000256" key="1">
    <source>
        <dbReference type="ARBA" id="ARBA00004370"/>
    </source>
</evidence>
<dbReference type="InterPro" id="IPR052954">
    <property type="entry name" value="GPCR-Ligand_Int"/>
</dbReference>
<keyword evidence="3 6" id="KW-1133">Transmembrane helix</keyword>
<sequence length="356" mass="39719">MSTMNPVLNSTYSHGLEAEVAELPFKREFEIFSTVVDPIYTVLLVTGLLTNSINIITFLKAGVKDSVAVLLLTISISDAIFLTFFSPTLLRYTFSSLGTFQIREMNEVVNILFWPAFTFYDFSAYISVFLGVTRCACVAMPLKFKMVFTTKRTVISVIVIFIANLLLHIPVLSIHRLSWALDAAKNSTYLVLVRGSWDEYVFKQSLNDIINKNTLQVISFIILVASTIVLRYKLYESSKVRSKPASVTGSGEEKAGSNNRKTHELSPRDVRVVQSVILVCSIYILAQLPSLVYTAARNIHPDFCGRCKFSYLGCSKLLRIELGSFVDQLEKKEVEATGTMSRALVSGSEISAVRIP</sequence>
<evidence type="ECO:0000259" key="7">
    <source>
        <dbReference type="PROSITE" id="PS50262"/>
    </source>
</evidence>
<proteinExistence type="predicted"/>
<feature type="region of interest" description="Disordered" evidence="5">
    <location>
        <begin position="243"/>
        <end position="263"/>
    </location>
</feature>
<feature type="transmembrane region" description="Helical" evidence="6">
    <location>
        <begin position="66"/>
        <end position="85"/>
    </location>
</feature>
<protein>
    <recommendedName>
        <fullName evidence="7">G-protein coupled receptors family 1 profile domain-containing protein</fullName>
    </recommendedName>
</protein>
<dbReference type="PROSITE" id="PS50262">
    <property type="entry name" value="G_PROTEIN_RECEP_F1_2"/>
    <property type="match status" value="1"/>
</dbReference>
<keyword evidence="4 6" id="KW-0472">Membrane</keyword>
<evidence type="ECO:0000313" key="8">
    <source>
        <dbReference type="EMBL" id="RUS84751.1"/>
    </source>
</evidence>
<dbReference type="InterPro" id="IPR017452">
    <property type="entry name" value="GPCR_Rhodpsn_7TM"/>
</dbReference>
<dbReference type="SUPFAM" id="SSF81321">
    <property type="entry name" value="Family A G protein-coupled receptor-like"/>
    <property type="match status" value="1"/>
</dbReference>
<evidence type="ECO:0000256" key="5">
    <source>
        <dbReference type="SAM" id="MobiDB-lite"/>
    </source>
</evidence>
<evidence type="ECO:0000256" key="6">
    <source>
        <dbReference type="SAM" id="Phobius"/>
    </source>
</evidence>
<evidence type="ECO:0000256" key="4">
    <source>
        <dbReference type="ARBA" id="ARBA00023136"/>
    </source>
</evidence>
<feature type="domain" description="G-protein coupled receptors family 1 profile" evidence="7">
    <location>
        <begin position="50"/>
        <end position="293"/>
    </location>
</feature>
<dbReference type="Gene3D" id="1.20.1070.10">
    <property type="entry name" value="Rhodopsin 7-helix transmembrane proteins"/>
    <property type="match status" value="1"/>
</dbReference>
<comment type="caution">
    <text evidence="8">The sequence shown here is derived from an EMBL/GenBank/DDBJ whole genome shotgun (WGS) entry which is preliminary data.</text>
</comment>